<protein>
    <submittedName>
        <fullName evidence="1">Uncharacterized protein</fullName>
    </submittedName>
</protein>
<dbReference type="BioCyc" id="ECAT999415-HMP:GTTI-1653-MONOMER"/>
<accession>M2PZR8</accession>
<dbReference type="EMBL" id="AGEJ01000024">
    <property type="protein sequence ID" value="EMD16195.1"/>
    <property type="molecule type" value="Genomic_DNA"/>
</dbReference>
<gene>
    <name evidence="1" type="ORF">HMPREF9943_01598</name>
</gene>
<sequence>MKKGINKFLKISVGAGGKIFMNPEDLIKGVTSQENIIIIDPEKDVPEEKYELSYADFKSIISVWSNFNNSHISALLIKIQNLDHFICSLHYITSC</sequence>
<keyword evidence="2" id="KW-1185">Reference proteome</keyword>
<evidence type="ECO:0000313" key="2">
    <source>
        <dbReference type="Proteomes" id="UP000011758"/>
    </source>
</evidence>
<reference evidence="1 2" key="1">
    <citation type="submission" date="2013-02" db="EMBL/GenBank/DDBJ databases">
        <title>The Genome Sequence of Lactobacillus catenaformis F0143.</title>
        <authorList>
            <consortium name="The Broad Institute Genome Sequencing Platform"/>
            <person name="Earl A."/>
            <person name="Ward D."/>
            <person name="Feldgarden M."/>
            <person name="Gevers D."/>
            <person name="Izard J."/>
            <person name="Blanton J.M."/>
            <person name="Mathney J."/>
            <person name="Dewhirst F.E."/>
            <person name="Young S.K."/>
            <person name="Zeng Q."/>
            <person name="Gargeya S."/>
            <person name="Fitzgerald M."/>
            <person name="Haas B."/>
            <person name="Abouelleil A."/>
            <person name="Alvarado L."/>
            <person name="Arachchi H.M."/>
            <person name="Berlin A."/>
            <person name="Chapman S.B."/>
            <person name="Gearin G."/>
            <person name="Goldberg J."/>
            <person name="Griggs A."/>
            <person name="Gujja S."/>
            <person name="Hansen M."/>
            <person name="Heiman D."/>
            <person name="Howarth C."/>
            <person name="Larimer J."/>
            <person name="Lui A."/>
            <person name="MacDonald P.J.P."/>
            <person name="McCowen C."/>
            <person name="Montmayeur A."/>
            <person name="Murphy C."/>
            <person name="Neiman D."/>
            <person name="Pearson M."/>
            <person name="Priest M."/>
            <person name="Roberts A."/>
            <person name="Saif S."/>
            <person name="Shea T."/>
            <person name="Sisk P."/>
            <person name="Stolte C."/>
            <person name="Sykes S."/>
            <person name="Wortman J."/>
            <person name="Nusbaum C."/>
            <person name="Birren B."/>
        </authorList>
    </citation>
    <scope>NUCLEOTIDE SEQUENCE [LARGE SCALE GENOMIC DNA]</scope>
    <source>
        <strain evidence="1 2">OT 569</strain>
    </source>
</reference>
<comment type="caution">
    <text evidence="1">The sequence shown here is derived from an EMBL/GenBank/DDBJ whole genome shotgun (WGS) entry which is preliminary data.</text>
</comment>
<dbReference type="Proteomes" id="UP000011758">
    <property type="component" value="Unassembled WGS sequence"/>
</dbReference>
<proteinExistence type="predicted"/>
<name>M2PZR8_9FIRM</name>
<evidence type="ECO:0000313" key="1">
    <source>
        <dbReference type="EMBL" id="EMD16195.1"/>
    </source>
</evidence>
<dbReference type="AlphaFoldDB" id="M2PZR8"/>
<organism evidence="1 2">
    <name type="scientific">Eggerthia catenaformis OT 569 = DSM 20559</name>
    <dbReference type="NCBI Taxonomy" id="999415"/>
    <lineage>
        <taxon>Bacteria</taxon>
        <taxon>Bacillati</taxon>
        <taxon>Bacillota</taxon>
        <taxon>Erysipelotrichia</taxon>
        <taxon>Erysipelotrichales</taxon>
        <taxon>Coprobacillaceae</taxon>
        <taxon>Eggerthia</taxon>
    </lineage>
</organism>
<dbReference type="RefSeq" id="WP_004803854.1">
    <property type="nucleotide sequence ID" value="NZ_AUGJ01000011.1"/>
</dbReference>